<proteinExistence type="predicted"/>
<name>A0A2L2X9Q6_9FIRM</name>
<evidence type="ECO:0000313" key="2">
    <source>
        <dbReference type="Proteomes" id="UP000239549"/>
    </source>
</evidence>
<keyword evidence="2" id="KW-1185">Reference proteome</keyword>
<gene>
    <name evidence="1" type="ORF">DCCM_2076</name>
</gene>
<accession>A0A2L2X9Q6</accession>
<sequence>MPAAMNNLLRSGTYPGTVYGCLVLRHAPGMNAADREGVF</sequence>
<organism evidence="1 2">
    <name type="scientific">Desulfocucumis palustris</name>
    <dbReference type="NCBI Taxonomy" id="1898651"/>
    <lineage>
        <taxon>Bacteria</taxon>
        <taxon>Bacillati</taxon>
        <taxon>Bacillota</taxon>
        <taxon>Clostridia</taxon>
        <taxon>Eubacteriales</taxon>
        <taxon>Desulfocucumaceae</taxon>
        <taxon>Desulfocucumis</taxon>
    </lineage>
</organism>
<comment type="caution">
    <text evidence="1">The sequence shown here is derived from an EMBL/GenBank/DDBJ whole genome shotgun (WGS) entry which is preliminary data.</text>
</comment>
<reference evidence="2" key="1">
    <citation type="submission" date="2018-02" db="EMBL/GenBank/DDBJ databases">
        <title>Genome sequence of Desulfocucumis palustris strain NAW-5.</title>
        <authorList>
            <person name="Watanabe M."/>
            <person name="Kojima H."/>
            <person name="Fukui M."/>
        </authorList>
    </citation>
    <scope>NUCLEOTIDE SEQUENCE [LARGE SCALE GENOMIC DNA]</scope>
    <source>
        <strain evidence="2">NAW-5</strain>
    </source>
</reference>
<evidence type="ECO:0000313" key="1">
    <source>
        <dbReference type="EMBL" id="GBF32979.1"/>
    </source>
</evidence>
<dbReference type="Proteomes" id="UP000239549">
    <property type="component" value="Unassembled WGS sequence"/>
</dbReference>
<dbReference type="EMBL" id="BFAV01000071">
    <property type="protein sequence ID" value="GBF32979.1"/>
    <property type="molecule type" value="Genomic_DNA"/>
</dbReference>
<dbReference type="AlphaFoldDB" id="A0A2L2X9Q6"/>
<protein>
    <submittedName>
        <fullName evidence="1">Uncharacterized protein</fullName>
    </submittedName>
</protein>